<dbReference type="EMBL" id="BPQP01000031">
    <property type="protein sequence ID" value="GJD94969.1"/>
    <property type="molecule type" value="Genomic_DNA"/>
</dbReference>
<name>A0ABQ4RXK8_9HYPH</name>
<proteinExistence type="predicted"/>
<dbReference type="InterPro" id="IPR026336">
    <property type="entry name" value="PdeM-like"/>
</dbReference>
<dbReference type="Gene3D" id="3.60.21.10">
    <property type="match status" value="1"/>
</dbReference>
<evidence type="ECO:0000313" key="3">
    <source>
        <dbReference type="Proteomes" id="UP001055125"/>
    </source>
</evidence>
<protein>
    <recommendedName>
        <fullName evidence="1">Calcineurin-like phosphoesterase domain-containing protein</fullName>
    </recommendedName>
</protein>
<feature type="domain" description="Calcineurin-like phosphoesterase" evidence="1">
    <location>
        <begin position="52"/>
        <end position="152"/>
    </location>
</feature>
<dbReference type="SUPFAM" id="SSF56300">
    <property type="entry name" value="Metallo-dependent phosphatases"/>
    <property type="match status" value="1"/>
</dbReference>
<reference evidence="2" key="1">
    <citation type="journal article" date="2021" name="Front. Microbiol.">
        <title>Comprehensive Comparative Genomics and Phenotyping of Methylobacterium Species.</title>
        <authorList>
            <person name="Alessa O."/>
            <person name="Ogura Y."/>
            <person name="Fujitani Y."/>
            <person name="Takami H."/>
            <person name="Hayashi T."/>
            <person name="Sahin N."/>
            <person name="Tani A."/>
        </authorList>
    </citation>
    <scope>NUCLEOTIDE SEQUENCE</scope>
    <source>
        <strain evidence="2">DSM 19015</strain>
    </source>
</reference>
<gene>
    <name evidence="2" type="ORF">OCOJLMKI_2177</name>
</gene>
<organism evidence="2 3">
    <name type="scientific">Methylobacterium iners</name>
    <dbReference type="NCBI Taxonomy" id="418707"/>
    <lineage>
        <taxon>Bacteria</taxon>
        <taxon>Pseudomonadati</taxon>
        <taxon>Pseudomonadota</taxon>
        <taxon>Alphaproteobacteria</taxon>
        <taxon>Hyphomicrobiales</taxon>
        <taxon>Methylobacteriaceae</taxon>
        <taxon>Methylobacterium</taxon>
    </lineage>
</organism>
<dbReference type="Pfam" id="PF00149">
    <property type="entry name" value="Metallophos"/>
    <property type="match status" value="1"/>
</dbReference>
<sequence length="252" mass="26798">MTRGGAPLSSNEDAILALGQRLERSNKLPGLTLAGEALSLDLSGGLWLAAHRTLVVSDLHLEKGSAYASRSGQFLPPYDTRETLACLHEVVARLDPACVVALGDSFHDSRGPERMEPGDRAMVAALQEGRDWVWIAGNHDHAVNEGVGGRYADTLALGGLTLRHEPVAGAAEGEVAGHLHPCGKVAMRGRAVRRRCFVSDGHRLVMPAFGAYAGGLNVRDPAFDPLFPKGFTAHLLGDGRVFAIGRAMLARD</sequence>
<dbReference type="InterPro" id="IPR004843">
    <property type="entry name" value="Calcineurin-like_PHP"/>
</dbReference>
<evidence type="ECO:0000313" key="2">
    <source>
        <dbReference type="EMBL" id="GJD94969.1"/>
    </source>
</evidence>
<dbReference type="InterPro" id="IPR029052">
    <property type="entry name" value="Metallo-depent_PP-like"/>
</dbReference>
<accession>A0ABQ4RXK8</accession>
<dbReference type="PANTHER" id="PTHR39323:SF1">
    <property type="entry name" value="BLR1149 PROTEIN"/>
    <property type="match status" value="1"/>
</dbReference>
<keyword evidence="3" id="KW-1185">Reference proteome</keyword>
<dbReference type="NCBIfam" id="TIGR04123">
    <property type="entry name" value="P_estr_lig_assc"/>
    <property type="match status" value="1"/>
</dbReference>
<reference evidence="2" key="2">
    <citation type="submission" date="2021-08" db="EMBL/GenBank/DDBJ databases">
        <authorList>
            <person name="Tani A."/>
            <person name="Ola A."/>
            <person name="Ogura Y."/>
            <person name="Katsura K."/>
            <person name="Hayashi T."/>
        </authorList>
    </citation>
    <scope>NUCLEOTIDE SEQUENCE</scope>
    <source>
        <strain evidence="2">DSM 19015</strain>
    </source>
</reference>
<dbReference type="Proteomes" id="UP001055125">
    <property type="component" value="Unassembled WGS sequence"/>
</dbReference>
<comment type="caution">
    <text evidence="2">The sequence shown here is derived from an EMBL/GenBank/DDBJ whole genome shotgun (WGS) entry which is preliminary data.</text>
</comment>
<evidence type="ECO:0000259" key="1">
    <source>
        <dbReference type="Pfam" id="PF00149"/>
    </source>
</evidence>
<dbReference type="PANTHER" id="PTHR39323">
    <property type="entry name" value="BLR1149 PROTEIN"/>
    <property type="match status" value="1"/>
</dbReference>